<dbReference type="EMBL" id="CM000610">
    <property type="protein sequence ID" value="EEC48623.1"/>
    <property type="molecule type" value="Genomic_DNA"/>
</dbReference>
<feature type="compositionally biased region" description="Low complexity" evidence="4">
    <location>
        <begin position="68"/>
        <end position="83"/>
    </location>
</feature>
<dbReference type="Pfam" id="PF00307">
    <property type="entry name" value="CH"/>
    <property type="match status" value="2"/>
</dbReference>
<dbReference type="AlphaFoldDB" id="B7FXX8"/>
<evidence type="ECO:0000256" key="2">
    <source>
        <dbReference type="ARBA" id="ARBA00022490"/>
    </source>
</evidence>
<protein>
    <recommendedName>
        <fullName evidence="5">Calponin-homology (CH) domain-containing protein</fullName>
    </recommendedName>
</protein>
<keyword evidence="2" id="KW-0963">Cytoplasm</keyword>
<dbReference type="InParanoid" id="B7FXX8"/>
<dbReference type="PANTHER" id="PTHR22706:SF1">
    <property type="entry name" value="ASSEMBLY FACTOR FOR SPINDLE MICROTUBULES"/>
    <property type="match status" value="1"/>
</dbReference>
<dbReference type="GO" id="GO:0000922">
    <property type="term" value="C:spindle pole"/>
    <property type="evidence" value="ECO:0007669"/>
    <property type="project" value="TreeGrafter"/>
</dbReference>
<comment type="subcellular location">
    <subcellularLocation>
        <location evidence="1">Cytoplasm</location>
    </subcellularLocation>
</comment>
<feature type="compositionally biased region" description="Polar residues" evidence="4">
    <location>
        <begin position="240"/>
        <end position="252"/>
    </location>
</feature>
<proteinExistence type="predicted"/>
<dbReference type="GO" id="GO:0005516">
    <property type="term" value="F:calmodulin binding"/>
    <property type="evidence" value="ECO:0007669"/>
    <property type="project" value="UniProtKB-KW"/>
</dbReference>
<dbReference type="SUPFAM" id="SSF47576">
    <property type="entry name" value="Calponin-homology domain, CH-domain"/>
    <property type="match status" value="1"/>
</dbReference>
<dbReference type="PANTHER" id="PTHR22706">
    <property type="entry name" value="ASSEMBLY FACTOR FOR SPINDLE MICROTUBULES"/>
    <property type="match status" value="1"/>
</dbReference>
<feature type="domain" description="Calponin-homology (CH)" evidence="5">
    <location>
        <begin position="753"/>
        <end position="871"/>
    </location>
</feature>
<feature type="compositionally biased region" description="Polar residues" evidence="4">
    <location>
        <begin position="902"/>
        <end position="914"/>
    </location>
</feature>
<reference evidence="7" key="2">
    <citation type="submission" date="2008-08" db="EMBL/GenBank/DDBJ databases">
        <authorList>
            <consortium name="Diatom Consortium"/>
            <person name="Grigoriev I."/>
            <person name="Grimwood J."/>
            <person name="Kuo A."/>
            <person name="Otillar R.P."/>
            <person name="Salamov A."/>
            <person name="Detter J.C."/>
            <person name="Lindquist E."/>
            <person name="Shapiro H."/>
            <person name="Lucas S."/>
            <person name="Glavina del Rio T."/>
            <person name="Pitluck S."/>
            <person name="Rokhsar D."/>
            <person name="Bowler C."/>
        </authorList>
    </citation>
    <scope>GENOME REANNOTATION</scope>
    <source>
        <strain evidence="7">CCAP 1055/1</strain>
    </source>
</reference>
<feature type="compositionally biased region" description="Pro residues" evidence="4">
    <location>
        <begin position="122"/>
        <end position="131"/>
    </location>
</feature>
<dbReference type="eggNOG" id="KOG0165">
    <property type="taxonomic scope" value="Eukaryota"/>
</dbReference>
<organism evidence="6 7">
    <name type="scientific">Phaeodactylum tricornutum (strain CCAP 1055/1)</name>
    <dbReference type="NCBI Taxonomy" id="556484"/>
    <lineage>
        <taxon>Eukaryota</taxon>
        <taxon>Sar</taxon>
        <taxon>Stramenopiles</taxon>
        <taxon>Ochrophyta</taxon>
        <taxon>Bacillariophyta</taxon>
        <taxon>Bacillariophyceae</taxon>
        <taxon>Bacillariophycidae</taxon>
        <taxon>Naviculales</taxon>
        <taxon>Phaeodactylaceae</taxon>
        <taxon>Phaeodactylum</taxon>
    </lineage>
</organism>
<dbReference type="SMART" id="SM00033">
    <property type="entry name" value="CH"/>
    <property type="match status" value="2"/>
</dbReference>
<dbReference type="GO" id="GO:0051295">
    <property type="term" value="P:establishment of meiotic spindle localization"/>
    <property type="evidence" value="ECO:0007669"/>
    <property type="project" value="TreeGrafter"/>
</dbReference>
<dbReference type="STRING" id="556484.B7FXX8"/>
<sequence length="921" mass="102778">MIGNSNQQHVGDSRRVALGTRVPLGRRGTKDDAKPTPKPSSSLHVTFPRTTPLDKENGHGIRRDGRPTTTATKTSTTGSGSSARLDAKSTTTTTTPREVSFRSVLRATVTPRRPHQSTVPSRLPPHTPAVPAPGRHQIATTPRSLLTNELELLDGDDTFLCSPAVGTPRLPLPTFHMPEATPAIQESAKAVEGPVPSMEPTRSTQHPRLPPVVPAVPISVPNSQAPSTRPPVAEPRMRPQASQQLPTTNRTVVSRVEAPPPSTQSRWARNRLSTYPTPSPTPFTPRGVCMDLSDMFQDASFSTRATAHKSASRAHVPHSVTSRRALLASVAKPTPADTSLLDNEQDHDWADQQCQAFSSWLNYTFTPSEDKDHEAALASETTHERGVALRTLVLHQRMAQARRSALALFHTDPVLQKSRQRLLQEISKGKLRIRPDRDLAVNLTLRNQAVALCLSYSTPWLRLGLETLFGESILPSVPHHFSPHGNPVASRKVPTTRMKAALQTFLIQRVLSDDLVLAKYTKGLCKVPSGSFETKYRAEIRNLALYRLLLLFLFLDRAKENNLLDKAPRLFAKTASVKSTREVLLTFCRDFLSSEGDFVKHLSRMGIQVHYKQEPVDELDFTITNLAVDLRDGVRLARLLEILSHAPRKSLLVKLRLPAVSRLQKLHNVGLVLRRFRNMGVPLSDEVVAHHIVDGHREMVLKLMWAVVAHCCLNDLVNVHAVEAEIARVERAHRQAVVYQNYEPDVKVPSVLEELHSLLLRWCHAVCSTLGTAVRNLTTDFADGRAICLLIHYYHPALLRLSEIRPTSRFSPRSLTQVRALENEMYNSQLANTRMSELGGIPRIVPECDTNNVPEAKSMLLCLSFLCSRLLESSTEIRAILLIQNRYRAYRKARLRRRQRHSTTAQPSGSSNDSYEMVRRD</sequence>
<keyword evidence="3" id="KW-0112">Calmodulin-binding</keyword>
<feature type="compositionally biased region" description="Polar residues" evidence="4">
    <location>
        <begin position="1"/>
        <end position="10"/>
    </location>
</feature>
<dbReference type="CDD" id="cd21224">
    <property type="entry name" value="CH_ASPM_rpt2"/>
    <property type="match status" value="1"/>
</dbReference>
<evidence type="ECO:0000256" key="3">
    <source>
        <dbReference type="ARBA" id="ARBA00022860"/>
    </source>
</evidence>
<feature type="region of interest" description="Disordered" evidence="4">
    <location>
        <begin position="110"/>
        <end position="136"/>
    </location>
</feature>
<dbReference type="GO" id="GO:0005737">
    <property type="term" value="C:cytoplasm"/>
    <property type="evidence" value="ECO:0007669"/>
    <property type="project" value="UniProtKB-SubCell"/>
</dbReference>
<accession>B7FXX8</accession>
<feature type="domain" description="Calponin-homology (CH)" evidence="5">
    <location>
        <begin position="578"/>
        <end position="712"/>
    </location>
</feature>
<dbReference type="PaxDb" id="2850-Phatr35233"/>
<feature type="region of interest" description="Disordered" evidence="4">
    <location>
        <begin position="216"/>
        <end position="266"/>
    </location>
</feature>
<reference evidence="6 7" key="1">
    <citation type="journal article" date="2008" name="Nature">
        <title>The Phaeodactylum genome reveals the evolutionary history of diatom genomes.</title>
        <authorList>
            <person name="Bowler C."/>
            <person name="Allen A.E."/>
            <person name="Badger J.H."/>
            <person name="Grimwood J."/>
            <person name="Jabbari K."/>
            <person name="Kuo A."/>
            <person name="Maheswari U."/>
            <person name="Martens C."/>
            <person name="Maumus F."/>
            <person name="Otillar R.P."/>
            <person name="Rayko E."/>
            <person name="Salamov A."/>
            <person name="Vandepoele K."/>
            <person name="Beszteri B."/>
            <person name="Gruber A."/>
            <person name="Heijde M."/>
            <person name="Katinka M."/>
            <person name="Mock T."/>
            <person name="Valentin K."/>
            <person name="Verret F."/>
            <person name="Berges J.A."/>
            <person name="Brownlee C."/>
            <person name="Cadoret J.P."/>
            <person name="Chiovitti A."/>
            <person name="Choi C.J."/>
            <person name="Coesel S."/>
            <person name="De Martino A."/>
            <person name="Detter J.C."/>
            <person name="Durkin C."/>
            <person name="Falciatore A."/>
            <person name="Fournet J."/>
            <person name="Haruta M."/>
            <person name="Huysman M.J."/>
            <person name="Jenkins B.D."/>
            <person name="Jiroutova K."/>
            <person name="Jorgensen R.E."/>
            <person name="Joubert Y."/>
            <person name="Kaplan A."/>
            <person name="Kroger N."/>
            <person name="Kroth P.G."/>
            <person name="La Roche J."/>
            <person name="Lindquist E."/>
            <person name="Lommer M."/>
            <person name="Martin-Jezequel V."/>
            <person name="Lopez P.J."/>
            <person name="Lucas S."/>
            <person name="Mangogna M."/>
            <person name="McGinnis K."/>
            <person name="Medlin L.K."/>
            <person name="Montsant A."/>
            <person name="Oudot-Le Secq M.P."/>
            <person name="Napoli C."/>
            <person name="Obornik M."/>
            <person name="Parker M.S."/>
            <person name="Petit J.L."/>
            <person name="Porcel B.M."/>
            <person name="Poulsen N."/>
            <person name="Robison M."/>
            <person name="Rychlewski L."/>
            <person name="Rynearson T.A."/>
            <person name="Schmutz J."/>
            <person name="Shapiro H."/>
            <person name="Siaut M."/>
            <person name="Stanley M."/>
            <person name="Sussman M.R."/>
            <person name="Taylor A.R."/>
            <person name="Vardi A."/>
            <person name="von Dassow P."/>
            <person name="Vyverman W."/>
            <person name="Willis A."/>
            <person name="Wyrwicz L.S."/>
            <person name="Rokhsar D.S."/>
            <person name="Weissenbach J."/>
            <person name="Armbrust E.V."/>
            <person name="Green B.R."/>
            <person name="Van de Peer Y."/>
            <person name="Grigoriev I.V."/>
        </authorList>
    </citation>
    <scope>NUCLEOTIDE SEQUENCE [LARGE SCALE GENOMIC DNA]</scope>
    <source>
        <strain evidence="6 7">CCAP 1055/1</strain>
    </source>
</reference>
<evidence type="ECO:0000256" key="1">
    <source>
        <dbReference type="ARBA" id="ARBA00004496"/>
    </source>
</evidence>
<dbReference type="PROSITE" id="PS50021">
    <property type="entry name" value="CH"/>
    <property type="match status" value="2"/>
</dbReference>
<evidence type="ECO:0000259" key="5">
    <source>
        <dbReference type="PROSITE" id="PS50021"/>
    </source>
</evidence>
<feature type="region of interest" description="Disordered" evidence="4">
    <location>
        <begin position="894"/>
        <end position="921"/>
    </location>
</feature>
<dbReference type="OrthoDB" id="2148418at2759"/>
<dbReference type="InterPro" id="IPR051185">
    <property type="entry name" value="ASPM"/>
</dbReference>
<evidence type="ECO:0000256" key="4">
    <source>
        <dbReference type="SAM" id="MobiDB-lite"/>
    </source>
</evidence>
<dbReference type="HOGENOM" id="CLU_283633_0_0_1"/>
<dbReference type="Gene3D" id="1.10.418.10">
    <property type="entry name" value="Calponin-like domain"/>
    <property type="match status" value="2"/>
</dbReference>
<feature type="region of interest" description="Disordered" evidence="4">
    <location>
        <begin position="190"/>
        <end position="209"/>
    </location>
</feature>
<dbReference type="CDD" id="cd21223">
    <property type="entry name" value="CH_ASPM_rpt1"/>
    <property type="match status" value="1"/>
</dbReference>
<dbReference type="Proteomes" id="UP000000759">
    <property type="component" value="Chromosome 7"/>
</dbReference>
<dbReference type="GeneID" id="7200718"/>
<keyword evidence="7" id="KW-1185">Reference proteome</keyword>
<feature type="region of interest" description="Disordered" evidence="4">
    <location>
        <begin position="1"/>
        <end position="98"/>
    </location>
</feature>
<evidence type="ECO:0000313" key="6">
    <source>
        <dbReference type="EMBL" id="EEC48623.1"/>
    </source>
</evidence>
<feature type="compositionally biased region" description="Basic and acidic residues" evidence="4">
    <location>
        <begin position="52"/>
        <end position="66"/>
    </location>
</feature>
<dbReference type="GO" id="GO:0007051">
    <property type="term" value="P:spindle organization"/>
    <property type="evidence" value="ECO:0007669"/>
    <property type="project" value="TreeGrafter"/>
</dbReference>
<dbReference type="InterPro" id="IPR036872">
    <property type="entry name" value="CH_dom_sf"/>
</dbReference>
<gene>
    <name evidence="6" type="ORF">PHATRDRAFT_35233</name>
</gene>
<dbReference type="RefSeq" id="XP_002179637.1">
    <property type="nucleotide sequence ID" value="XM_002179601.1"/>
</dbReference>
<name>B7FXX8_PHATC</name>
<dbReference type="InterPro" id="IPR001715">
    <property type="entry name" value="CH_dom"/>
</dbReference>
<dbReference type="KEGG" id="pti:PHATRDRAFT_35233"/>
<dbReference type="GO" id="GO:0000278">
    <property type="term" value="P:mitotic cell cycle"/>
    <property type="evidence" value="ECO:0007669"/>
    <property type="project" value="TreeGrafter"/>
</dbReference>
<evidence type="ECO:0000313" key="7">
    <source>
        <dbReference type="Proteomes" id="UP000000759"/>
    </source>
</evidence>